<evidence type="ECO:0000313" key="2">
    <source>
        <dbReference type="EMBL" id="GAH05946.1"/>
    </source>
</evidence>
<feature type="non-terminal residue" evidence="2">
    <location>
        <position position="119"/>
    </location>
</feature>
<accession>X1CCJ0</accession>
<keyword evidence="1" id="KW-1133">Transmembrane helix</keyword>
<comment type="caution">
    <text evidence="2">The sequence shown here is derived from an EMBL/GenBank/DDBJ whole genome shotgun (WGS) entry which is preliminary data.</text>
</comment>
<feature type="transmembrane region" description="Helical" evidence="1">
    <location>
        <begin position="54"/>
        <end position="73"/>
    </location>
</feature>
<protein>
    <submittedName>
        <fullName evidence="2">Uncharacterized protein</fullName>
    </submittedName>
</protein>
<organism evidence="2">
    <name type="scientific">marine sediment metagenome</name>
    <dbReference type="NCBI Taxonomy" id="412755"/>
    <lineage>
        <taxon>unclassified sequences</taxon>
        <taxon>metagenomes</taxon>
        <taxon>ecological metagenomes</taxon>
    </lineage>
</organism>
<dbReference type="EMBL" id="BART01034541">
    <property type="protein sequence ID" value="GAH05946.1"/>
    <property type="molecule type" value="Genomic_DNA"/>
</dbReference>
<keyword evidence="1" id="KW-0812">Transmembrane</keyword>
<feature type="transmembrane region" description="Helical" evidence="1">
    <location>
        <begin position="6"/>
        <end position="33"/>
    </location>
</feature>
<sequence>MVLFLIIYNLNAIIMLKSIIPIINTSLFITIAIGLSSGIMDYLYLREFKPKHTYILMIIRLASLLIFIVFVPIPPYPLLGGVISLIGFYGLFGVFTFYIRQLVLYVSKFYKSSLALYCL</sequence>
<proteinExistence type="predicted"/>
<dbReference type="AlphaFoldDB" id="X1CCJ0"/>
<name>X1CCJ0_9ZZZZ</name>
<keyword evidence="1" id="KW-0472">Membrane</keyword>
<feature type="transmembrane region" description="Helical" evidence="1">
    <location>
        <begin position="79"/>
        <end position="99"/>
    </location>
</feature>
<evidence type="ECO:0000256" key="1">
    <source>
        <dbReference type="SAM" id="Phobius"/>
    </source>
</evidence>
<reference evidence="2" key="1">
    <citation type="journal article" date="2014" name="Front. Microbiol.">
        <title>High frequency of phylogenetically diverse reductive dehalogenase-homologous genes in deep subseafloor sedimentary metagenomes.</title>
        <authorList>
            <person name="Kawai M."/>
            <person name="Futagami T."/>
            <person name="Toyoda A."/>
            <person name="Takaki Y."/>
            <person name="Nishi S."/>
            <person name="Hori S."/>
            <person name="Arai W."/>
            <person name="Tsubouchi T."/>
            <person name="Morono Y."/>
            <person name="Uchiyama I."/>
            <person name="Ito T."/>
            <person name="Fujiyama A."/>
            <person name="Inagaki F."/>
            <person name="Takami H."/>
        </authorList>
    </citation>
    <scope>NUCLEOTIDE SEQUENCE</scope>
    <source>
        <strain evidence="2">Expedition CK06-06</strain>
    </source>
</reference>
<gene>
    <name evidence="2" type="ORF">S01H4_59005</name>
</gene>